<evidence type="ECO:0000259" key="1">
    <source>
        <dbReference type="Pfam" id="PF00534"/>
    </source>
</evidence>
<dbReference type="OrthoDB" id="1096251at2"/>
<keyword evidence="3" id="KW-1185">Reference proteome</keyword>
<dbReference type="EMBL" id="FQYU01000006">
    <property type="protein sequence ID" value="SHJ60696.1"/>
    <property type="molecule type" value="Genomic_DNA"/>
</dbReference>
<dbReference type="Gene3D" id="3.40.50.2000">
    <property type="entry name" value="Glycogen Phosphorylase B"/>
    <property type="match status" value="2"/>
</dbReference>
<organism evidence="2 3">
    <name type="scientific">Pseudozobellia thermophila</name>
    <dbReference type="NCBI Taxonomy" id="192903"/>
    <lineage>
        <taxon>Bacteria</taxon>
        <taxon>Pseudomonadati</taxon>
        <taxon>Bacteroidota</taxon>
        <taxon>Flavobacteriia</taxon>
        <taxon>Flavobacteriales</taxon>
        <taxon>Flavobacteriaceae</taxon>
        <taxon>Pseudozobellia</taxon>
    </lineage>
</organism>
<feature type="domain" description="Glycosyl transferase family 1" evidence="1">
    <location>
        <begin position="223"/>
        <end position="394"/>
    </location>
</feature>
<sequence>MRILWFSNTPSLAAKKVSKNTDGGSWIESLEKELASFPDIELGIAFKRQVSSLEEIRVEGSRTRYFMVPQYPIGKFKQWVDRFLIRPPSRKSLPHYLKVVEDFNPDLILFFGTEFDYPLIIPKLKVPSIIWFQGNLTVYNEMYENGIRIKDTFTSETIKRLLKCHTIYHEHKLFVRRVEREKEIFSIAENFIGRTDWDRRLVRVMAPKANYYHSEEALRESFWKYQWKLHEGREKFVVSTVIRGQLYKGLETVFKSAILLENLLPKRIEWNVIGIKDGVPYAKAAKKKAGYTKKNTSVKLLGPKFGDELVRQLIATDVYVHPSHIENSSNAIQEAMLLGMPVVATNTGGTQSIMDDNKEGLLVQSKDSYALAGAILELFESPSRAVELGKNARSVALKRNDNKKICKELIATFNEVIAQYGQ</sequence>
<keyword evidence="2" id="KW-0808">Transferase</keyword>
<protein>
    <submittedName>
        <fullName evidence="2">Glycosyltransferase involved in cell wall bisynthesis</fullName>
    </submittedName>
</protein>
<dbReference type="Pfam" id="PF00534">
    <property type="entry name" value="Glycos_transf_1"/>
    <property type="match status" value="1"/>
</dbReference>
<dbReference type="RefSeq" id="WP_072994682.1">
    <property type="nucleotide sequence ID" value="NZ_FQYU01000006.1"/>
</dbReference>
<dbReference type="PANTHER" id="PTHR45947">
    <property type="entry name" value="SULFOQUINOVOSYL TRANSFERASE SQD2"/>
    <property type="match status" value="1"/>
</dbReference>
<dbReference type="GO" id="GO:0016757">
    <property type="term" value="F:glycosyltransferase activity"/>
    <property type="evidence" value="ECO:0007669"/>
    <property type="project" value="InterPro"/>
</dbReference>
<proteinExistence type="predicted"/>
<dbReference type="Proteomes" id="UP000184543">
    <property type="component" value="Unassembled WGS sequence"/>
</dbReference>
<evidence type="ECO:0000313" key="2">
    <source>
        <dbReference type="EMBL" id="SHJ60696.1"/>
    </source>
</evidence>
<reference evidence="3" key="1">
    <citation type="submission" date="2016-11" db="EMBL/GenBank/DDBJ databases">
        <authorList>
            <person name="Varghese N."/>
            <person name="Submissions S."/>
        </authorList>
    </citation>
    <scope>NUCLEOTIDE SEQUENCE [LARGE SCALE GENOMIC DNA]</scope>
    <source>
        <strain evidence="3">DSM 19858</strain>
    </source>
</reference>
<dbReference type="SUPFAM" id="SSF53756">
    <property type="entry name" value="UDP-Glycosyltransferase/glycogen phosphorylase"/>
    <property type="match status" value="1"/>
</dbReference>
<gene>
    <name evidence="2" type="ORF">SAMN04488513_106141</name>
</gene>
<dbReference type="CDD" id="cd03801">
    <property type="entry name" value="GT4_PimA-like"/>
    <property type="match status" value="1"/>
</dbReference>
<dbReference type="STRING" id="192903.SAMN04488513_106141"/>
<dbReference type="AlphaFoldDB" id="A0A1M6KP52"/>
<dbReference type="PANTHER" id="PTHR45947:SF3">
    <property type="entry name" value="SULFOQUINOVOSYL TRANSFERASE SQD2"/>
    <property type="match status" value="1"/>
</dbReference>
<dbReference type="InterPro" id="IPR001296">
    <property type="entry name" value="Glyco_trans_1"/>
</dbReference>
<dbReference type="InterPro" id="IPR050194">
    <property type="entry name" value="Glycosyltransferase_grp1"/>
</dbReference>
<name>A0A1M6KP52_9FLAO</name>
<accession>A0A1M6KP52</accession>
<evidence type="ECO:0000313" key="3">
    <source>
        <dbReference type="Proteomes" id="UP000184543"/>
    </source>
</evidence>